<accession>A0AAN4W491</accession>
<evidence type="ECO:0000313" key="12">
    <source>
        <dbReference type="Proteomes" id="UP001310022"/>
    </source>
</evidence>
<evidence type="ECO:0000256" key="5">
    <source>
        <dbReference type="ARBA" id="ARBA00022824"/>
    </source>
</evidence>
<evidence type="ECO:0000256" key="1">
    <source>
        <dbReference type="ARBA" id="ARBA00004115"/>
    </source>
</evidence>
<evidence type="ECO:0000256" key="9">
    <source>
        <dbReference type="ARBA" id="ARBA00023277"/>
    </source>
</evidence>
<feature type="domain" description="Malectin" evidence="10">
    <location>
        <begin position="39"/>
        <end position="106"/>
    </location>
</feature>
<evidence type="ECO:0000256" key="4">
    <source>
        <dbReference type="ARBA" id="ARBA00022729"/>
    </source>
</evidence>
<evidence type="ECO:0000313" key="11">
    <source>
        <dbReference type="EMBL" id="GJM64594.1"/>
    </source>
</evidence>
<keyword evidence="3" id="KW-0812">Transmembrane</keyword>
<name>A0AAN4W491_9BACT</name>
<evidence type="ECO:0000256" key="6">
    <source>
        <dbReference type="ARBA" id="ARBA00022989"/>
    </source>
</evidence>
<dbReference type="InterPro" id="IPR039155">
    <property type="entry name" value="MLEC"/>
</dbReference>
<keyword evidence="8" id="KW-0325">Glycoprotein</keyword>
<comment type="similarity">
    <text evidence="2">Belongs to the malectin family.</text>
</comment>
<keyword evidence="4" id="KW-0732">Signal</keyword>
<evidence type="ECO:0000259" key="10">
    <source>
        <dbReference type="Pfam" id="PF11721"/>
    </source>
</evidence>
<dbReference type="AlphaFoldDB" id="A0AAN4W491"/>
<dbReference type="PANTHER" id="PTHR13460">
    <property type="match status" value="1"/>
</dbReference>
<evidence type="ECO:0000256" key="8">
    <source>
        <dbReference type="ARBA" id="ARBA00023180"/>
    </source>
</evidence>
<gene>
    <name evidence="11" type="ORF">PEDI_51460</name>
</gene>
<proteinExistence type="inferred from homology"/>
<organism evidence="11 12">
    <name type="scientific">Persicobacter diffluens</name>
    <dbReference type="NCBI Taxonomy" id="981"/>
    <lineage>
        <taxon>Bacteria</taxon>
        <taxon>Pseudomonadati</taxon>
        <taxon>Bacteroidota</taxon>
        <taxon>Cytophagia</taxon>
        <taxon>Cytophagales</taxon>
        <taxon>Persicobacteraceae</taxon>
        <taxon>Persicobacter</taxon>
    </lineage>
</organism>
<dbReference type="Proteomes" id="UP001310022">
    <property type="component" value="Unassembled WGS sequence"/>
</dbReference>
<keyword evidence="6" id="KW-1133">Transmembrane helix</keyword>
<dbReference type="PANTHER" id="PTHR13460:SF0">
    <property type="entry name" value="MALECTIN"/>
    <property type="match status" value="1"/>
</dbReference>
<dbReference type="GO" id="GO:0016020">
    <property type="term" value="C:membrane"/>
    <property type="evidence" value="ECO:0007669"/>
    <property type="project" value="TreeGrafter"/>
</dbReference>
<feature type="domain" description="Malectin" evidence="10">
    <location>
        <begin position="207"/>
        <end position="259"/>
    </location>
</feature>
<evidence type="ECO:0000256" key="3">
    <source>
        <dbReference type="ARBA" id="ARBA00022692"/>
    </source>
</evidence>
<sequence>MLEMKSLKRRLSIRGGRSYEVPSELWEDIYSNTSLDKGTSIPQNVFLTERYGKSFAYHLPIKQAGFYEVSVWAAETFWLDISDYHGPWSEEEYIKRRFSIKIQGYPDQEGIVLSKSAERITATIYADRPINVKFYMGERGIDNAKVNAISWEKVTAPQYLYIDCGNLRGIPYAPYVDSVGIYSRLAMPDAYFQGGRIYDNENLNSFMGTERYGQDFSYRLPTSVGSQYRLRILSSETYFNSVGNRKFNVEIDQQKVLDHYMPPMRDDFEYGDAELPAFDFTAKYPLTTIRFYVPATGLNNANVNALLLERVDLNPLKEVARNIQELISISPNPAYLDYLIVKSETPIKQVWIINSTGNEIDFDFLMETSTQWRISDFASAPFGLYQVFVQTEKDLISKNILLGR</sequence>
<dbReference type="EMBL" id="BQKE01000006">
    <property type="protein sequence ID" value="GJM64594.1"/>
    <property type="molecule type" value="Genomic_DNA"/>
</dbReference>
<dbReference type="Gene3D" id="2.60.120.430">
    <property type="entry name" value="Galactose-binding lectin"/>
    <property type="match status" value="2"/>
</dbReference>
<comment type="subcellular location">
    <subcellularLocation>
        <location evidence="1">Endoplasmic reticulum membrane</location>
        <topology evidence="1">Single-pass type I membrane protein</topology>
    </subcellularLocation>
</comment>
<protein>
    <recommendedName>
        <fullName evidence="10">Malectin domain-containing protein</fullName>
    </recommendedName>
</protein>
<dbReference type="Pfam" id="PF11721">
    <property type="entry name" value="Malectin"/>
    <property type="match status" value="2"/>
</dbReference>
<evidence type="ECO:0000256" key="2">
    <source>
        <dbReference type="ARBA" id="ARBA00009141"/>
    </source>
</evidence>
<keyword evidence="12" id="KW-1185">Reference proteome</keyword>
<keyword evidence="5" id="KW-0256">Endoplasmic reticulum</keyword>
<keyword evidence="7" id="KW-0472">Membrane</keyword>
<reference evidence="11 12" key="1">
    <citation type="submission" date="2021-12" db="EMBL/GenBank/DDBJ databases">
        <title>Genome sequencing of bacteria with rrn-lacking chromosome and rrn-plasmid.</title>
        <authorList>
            <person name="Anda M."/>
            <person name="Iwasaki W."/>
        </authorList>
    </citation>
    <scope>NUCLEOTIDE SEQUENCE [LARGE SCALE GENOMIC DNA]</scope>
    <source>
        <strain evidence="11 12">NBRC 15940</strain>
    </source>
</reference>
<keyword evidence="9" id="KW-0119">Carbohydrate metabolism</keyword>
<dbReference type="InterPro" id="IPR021720">
    <property type="entry name" value="Malectin_dom"/>
</dbReference>
<dbReference type="GO" id="GO:0030246">
    <property type="term" value="F:carbohydrate binding"/>
    <property type="evidence" value="ECO:0007669"/>
    <property type="project" value="InterPro"/>
</dbReference>
<evidence type="ECO:0000256" key="7">
    <source>
        <dbReference type="ARBA" id="ARBA00023136"/>
    </source>
</evidence>
<comment type="caution">
    <text evidence="11">The sequence shown here is derived from an EMBL/GenBank/DDBJ whole genome shotgun (WGS) entry which is preliminary data.</text>
</comment>